<name>A0A2G5TSS8_9PELO</name>
<proteinExistence type="predicted"/>
<sequence>MYESRSQRKRGGAYGKGAGLRNYIKEGCLEETINTVLWLILQNYRIPILPYSSTVLQLQNVPRSNGNPQLQLGFGPQKGGNLLECSRNAGKIDGREKIDGSCPGGEAEGIQKARHDLHVKQIY</sequence>
<protein>
    <submittedName>
        <fullName evidence="1">Uncharacterized protein</fullName>
    </submittedName>
</protein>
<gene>
    <name evidence="1" type="primary">Cnig_chr_V.g21624</name>
    <name evidence="1" type="ORF">B9Z55_021624</name>
</gene>
<organism evidence="1 2">
    <name type="scientific">Caenorhabditis nigoni</name>
    <dbReference type="NCBI Taxonomy" id="1611254"/>
    <lineage>
        <taxon>Eukaryota</taxon>
        <taxon>Metazoa</taxon>
        <taxon>Ecdysozoa</taxon>
        <taxon>Nematoda</taxon>
        <taxon>Chromadorea</taxon>
        <taxon>Rhabditida</taxon>
        <taxon>Rhabditina</taxon>
        <taxon>Rhabditomorpha</taxon>
        <taxon>Rhabditoidea</taxon>
        <taxon>Rhabditidae</taxon>
        <taxon>Peloderinae</taxon>
        <taxon>Caenorhabditis</taxon>
    </lineage>
</organism>
<dbReference type="Proteomes" id="UP000230233">
    <property type="component" value="Chromosome V"/>
</dbReference>
<keyword evidence="2" id="KW-1185">Reference proteome</keyword>
<comment type="caution">
    <text evidence="1">The sequence shown here is derived from an EMBL/GenBank/DDBJ whole genome shotgun (WGS) entry which is preliminary data.</text>
</comment>
<dbReference type="AlphaFoldDB" id="A0A2G5TSS8"/>
<reference evidence="2" key="1">
    <citation type="submission" date="2017-10" db="EMBL/GenBank/DDBJ databases">
        <title>Rapid genome shrinkage in a self-fertile nematode reveals novel sperm competition proteins.</title>
        <authorList>
            <person name="Yin D."/>
            <person name="Schwarz E.M."/>
            <person name="Thomas C.G."/>
            <person name="Felde R.L."/>
            <person name="Korf I.F."/>
            <person name="Cutter A.D."/>
            <person name="Schartner C.M."/>
            <person name="Ralston E.J."/>
            <person name="Meyer B.J."/>
            <person name="Haag E.S."/>
        </authorList>
    </citation>
    <scope>NUCLEOTIDE SEQUENCE [LARGE SCALE GENOMIC DNA]</scope>
    <source>
        <strain evidence="2">JU1422</strain>
    </source>
</reference>
<dbReference type="EMBL" id="PDUG01000005">
    <property type="protein sequence ID" value="PIC30359.1"/>
    <property type="molecule type" value="Genomic_DNA"/>
</dbReference>
<evidence type="ECO:0000313" key="2">
    <source>
        <dbReference type="Proteomes" id="UP000230233"/>
    </source>
</evidence>
<evidence type="ECO:0000313" key="1">
    <source>
        <dbReference type="EMBL" id="PIC30359.1"/>
    </source>
</evidence>
<accession>A0A2G5TSS8</accession>